<sequence>MKVLESQSAILTNFEVYQHLLNEQQKAKLPDRKRQVPRNLQNVIKEATQKLTLKQVIDQLRTQPDPLSQRPITYDATSIGRLVERLRDFDLTKGETIMIINLRPDNPAVLAACVEDAESRFDEEKQQEIIAIIEEVLGPLPVKEAAEA</sequence>
<accession>A0ABR1P5L7</accession>
<keyword evidence="9" id="KW-1185">Reference proteome</keyword>
<reference evidence="8 9" key="1">
    <citation type="submission" date="2024-02" db="EMBL/GenBank/DDBJ databases">
        <title>De novo assembly and annotation of 12 fungi associated with fruit tree decline syndrome in Ontario, Canada.</title>
        <authorList>
            <person name="Sulman M."/>
            <person name="Ellouze W."/>
            <person name="Ilyukhin E."/>
        </authorList>
    </citation>
    <scope>NUCLEOTIDE SEQUENCE [LARGE SCALE GENOMIC DNA]</scope>
    <source>
        <strain evidence="8 9">M169</strain>
    </source>
</reference>
<comment type="subcellular location">
    <subcellularLocation>
        <location evidence="1">Nucleus</location>
    </subcellularLocation>
</comment>
<evidence type="ECO:0000256" key="1">
    <source>
        <dbReference type="ARBA" id="ARBA00004123"/>
    </source>
</evidence>
<feature type="domain" description="RNA polymerase Rpb4/RPC9 core" evidence="7">
    <location>
        <begin position="1"/>
        <end position="143"/>
    </location>
</feature>
<evidence type="ECO:0000256" key="6">
    <source>
        <dbReference type="ARBA" id="ARBA00023242"/>
    </source>
</evidence>
<dbReference type="Pfam" id="PF03874">
    <property type="entry name" value="RNA_pol_Rpb4"/>
    <property type="match status" value="1"/>
</dbReference>
<gene>
    <name evidence="8" type="ORF">SLS63_007484</name>
</gene>
<dbReference type="InterPro" id="IPR038324">
    <property type="entry name" value="Rpb4/RPC9_sf"/>
</dbReference>
<dbReference type="EMBL" id="JAKNSF020000041">
    <property type="protein sequence ID" value="KAK7726864.1"/>
    <property type="molecule type" value="Genomic_DNA"/>
</dbReference>
<evidence type="ECO:0000313" key="9">
    <source>
        <dbReference type="Proteomes" id="UP001430848"/>
    </source>
</evidence>
<dbReference type="SUPFAM" id="SSF47819">
    <property type="entry name" value="HRDC-like"/>
    <property type="match status" value="1"/>
</dbReference>
<dbReference type="InterPro" id="IPR005574">
    <property type="entry name" value="Rpb4/RPC9"/>
</dbReference>
<dbReference type="Proteomes" id="UP001430848">
    <property type="component" value="Unassembled WGS sequence"/>
</dbReference>
<proteinExistence type="inferred from homology"/>
<evidence type="ECO:0000256" key="2">
    <source>
        <dbReference type="ARBA" id="ARBA00006898"/>
    </source>
</evidence>
<evidence type="ECO:0000313" key="8">
    <source>
        <dbReference type="EMBL" id="KAK7726864.1"/>
    </source>
</evidence>
<keyword evidence="6" id="KW-0539">Nucleus</keyword>
<keyword evidence="5" id="KW-0804">Transcription</keyword>
<comment type="caution">
    <text evidence="8">The sequence shown here is derived from an EMBL/GenBank/DDBJ whole genome shotgun (WGS) entry which is preliminary data.</text>
</comment>
<name>A0ABR1P5L7_DIAER</name>
<dbReference type="PANTHER" id="PTHR15561:SF0">
    <property type="entry name" value="DNA-DIRECTED RNA POLYMERASE III SUBUNIT RPC9"/>
    <property type="match status" value="1"/>
</dbReference>
<keyword evidence="4" id="KW-0240">DNA-directed RNA polymerase</keyword>
<organism evidence="8 9">
    <name type="scientific">Diaporthe eres</name>
    <name type="common">Phomopsis oblonga</name>
    <dbReference type="NCBI Taxonomy" id="83184"/>
    <lineage>
        <taxon>Eukaryota</taxon>
        <taxon>Fungi</taxon>
        <taxon>Dikarya</taxon>
        <taxon>Ascomycota</taxon>
        <taxon>Pezizomycotina</taxon>
        <taxon>Sordariomycetes</taxon>
        <taxon>Sordariomycetidae</taxon>
        <taxon>Diaporthales</taxon>
        <taxon>Diaporthaceae</taxon>
        <taxon>Diaporthe</taxon>
        <taxon>Diaporthe eres species complex</taxon>
    </lineage>
</organism>
<dbReference type="InterPro" id="IPR038846">
    <property type="entry name" value="RPC9"/>
</dbReference>
<protein>
    <recommendedName>
        <fullName evidence="3">DNA-directed RNA polymerase III subunit RPC9</fullName>
    </recommendedName>
</protein>
<evidence type="ECO:0000259" key="7">
    <source>
        <dbReference type="SMART" id="SM00657"/>
    </source>
</evidence>
<dbReference type="SMART" id="SM00657">
    <property type="entry name" value="RPOL4c"/>
    <property type="match status" value="1"/>
</dbReference>
<evidence type="ECO:0000256" key="4">
    <source>
        <dbReference type="ARBA" id="ARBA00022478"/>
    </source>
</evidence>
<dbReference type="InterPro" id="IPR006590">
    <property type="entry name" value="RNA_pol_Rpb4/RPC9_core"/>
</dbReference>
<dbReference type="PANTHER" id="PTHR15561">
    <property type="entry name" value="CALCITONIN GENE-RELATED PEPTIDE-RECEPTOR COMPONENT PROTEIN"/>
    <property type="match status" value="1"/>
</dbReference>
<evidence type="ECO:0000256" key="5">
    <source>
        <dbReference type="ARBA" id="ARBA00023163"/>
    </source>
</evidence>
<evidence type="ECO:0000256" key="3">
    <source>
        <dbReference type="ARBA" id="ARBA00016672"/>
    </source>
</evidence>
<dbReference type="Gene3D" id="1.20.1250.40">
    <property type="match status" value="1"/>
</dbReference>
<comment type="similarity">
    <text evidence="2">Belongs to the eukaryotic RPC9 RNA polymerase subunit family.</text>
</comment>
<dbReference type="InterPro" id="IPR010997">
    <property type="entry name" value="HRDC-like_sf"/>
</dbReference>